<dbReference type="InterPro" id="IPR027417">
    <property type="entry name" value="P-loop_NTPase"/>
</dbReference>
<feature type="region of interest" description="Disordered" evidence="9">
    <location>
        <begin position="57"/>
        <end position="113"/>
    </location>
</feature>
<feature type="region of interest" description="Disordered" evidence="9">
    <location>
        <begin position="156"/>
        <end position="229"/>
    </location>
</feature>
<evidence type="ECO:0000256" key="8">
    <source>
        <dbReference type="PROSITE-ProRule" id="PRU01343"/>
    </source>
</evidence>
<keyword evidence="3 8" id="KW-0863">Zinc-finger</keyword>
<evidence type="ECO:0000256" key="4">
    <source>
        <dbReference type="ARBA" id="ARBA00022801"/>
    </source>
</evidence>
<protein>
    <submittedName>
        <fullName evidence="14">Uncharacterized protein</fullName>
    </submittedName>
</protein>
<organism evidence="14 15">
    <name type="scientific">Chlorella vulgaris</name>
    <name type="common">Green alga</name>
    <dbReference type="NCBI Taxonomy" id="3077"/>
    <lineage>
        <taxon>Eukaryota</taxon>
        <taxon>Viridiplantae</taxon>
        <taxon>Chlorophyta</taxon>
        <taxon>core chlorophytes</taxon>
        <taxon>Trebouxiophyceae</taxon>
        <taxon>Chlorellales</taxon>
        <taxon>Chlorellaceae</taxon>
        <taxon>Chlorella clade</taxon>
        <taxon>Chlorella</taxon>
    </lineage>
</organism>
<dbReference type="PROSITE" id="PS51999">
    <property type="entry name" value="ZF_GRF"/>
    <property type="match status" value="1"/>
</dbReference>
<feature type="compositionally biased region" description="Low complexity" evidence="9">
    <location>
        <begin position="931"/>
        <end position="940"/>
    </location>
</feature>
<sequence>MVIPLGPLCDCEQPCTMRKVSKDTPNKGRCFWGCADWPQGCGHFEWASADEEEAFKAAAAARARSQPAPRQAGGPAQSLGSPGALQMPQQSQQSQQPLYPSPIQPPRPAPRYASPLSLVAAGKLPATPQQHGAPPGVLASQPQQQQLYGLQPHNLQPQQQQQQLYGSQPHNLQPQQQQQQLYGSQPCNSPPQQQQQQLYFSQPHTLQQPQQQRQQPTGQHPAGGVLLGGLGQGPHVKVTMLVVDKDTCAARFHFNEPLKDFLKALPRPSNGRWNPQQKVWTFPMDCHDSVVDSVLQSAPVPVAVTPITPQQLGRAPEVHDVVRLQGQEVDDRLQRVPGSLWSRLYAFQRDGVRRGVELGGRCLLADEMGLGKTVQALCIAACFAPEDWPLLIVCPSTMKPVWRDAVRHWLPPDCVPEPRNLAVINEGKKVEELLSRMDPTNKIRVCIVSFDMAKKLPEGVAEEYKTIIVDESHNLKNLTAQRTGAVGVLVAAATRAMLVTGTPALSRPVELFPQINMLRPGLLGTLHEFGMRYCGGHFADYLPSSLTVDGYDFRGASNLPELHSLLQKHLMIRRLKKDVLADLPDKIRKRIPVDVDPAHTQGLQQTKQDMKQVEEDERAGAITSTVAAQRRQQLTTELYRRTGPAKVKEATAHVLSLLDAGEKVLIFAHHQAVLDGLQEALRANAVAFVRIDGQVGNDQRKAAMDAFQRDRGCRAALLSITAAGVGITLTEATVCCFVELFWNPGQLVQCEDRAHRLGQEKVLEVHYLLAAGTADDTIWELCKRKLGVVGDALGQEGAEEAFGAVAKAAKYVNAAERQAQQAGPQQQQQLSVSQSQLQADPRQQQQRRQQAQSQQQQFGNSSGGVEVIVLDSDDEGGQQCFQRATNKRSKRGAVVSDEASDEEAVAAPLAARSQRFKSEPGVADEGGAEALGGVAEVAGDQRQTRRRRLDYQDCS</sequence>
<dbReference type="Gene3D" id="3.40.50.10810">
    <property type="entry name" value="Tandem AAA-ATPase domain"/>
    <property type="match status" value="1"/>
</dbReference>
<dbReference type="GO" id="GO:0008270">
    <property type="term" value="F:zinc ion binding"/>
    <property type="evidence" value="ECO:0007669"/>
    <property type="project" value="UniProtKB-KW"/>
</dbReference>
<dbReference type="PROSITE" id="PS51467">
    <property type="entry name" value="HARP"/>
    <property type="match status" value="1"/>
</dbReference>
<dbReference type="CDD" id="cd18010">
    <property type="entry name" value="DEXHc_HARP_SMARCAL1"/>
    <property type="match status" value="1"/>
</dbReference>
<evidence type="ECO:0000313" key="15">
    <source>
        <dbReference type="Proteomes" id="UP001055712"/>
    </source>
</evidence>
<dbReference type="GO" id="GO:0043596">
    <property type="term" value="C:nuclear replication fork"/>
    <property type="evidence" value="ECO:0007669"/>
    <property type="project" value="TreeGrafter"/>
</dbReference>
<dbReference type="InterPro" id="IPR000330">
    <property type="entry name" value="SNF2_N"/>
</dbReference>
<accession>A0A9D4TFH4</accession>
<reference evidence="14" key="1">
    <citation type="journal article" date="2019" name="Plant J.">
        <title>Chlorella vulgaris genome assembly and annotation reveals the molecular basis for metabolic acclimation to high light conditions.</title>
        <authorList>
            <person name="Cecchin M."/>
            <person name="Marcolungo L."/>
            <person name="Rossato M."/>
            <person name="Girolomoni L."/>
            <person name="Cosentino E."/>
            <person name="Cuine S."/>
            <person name="Li-Beisson Y."/>
            <person name="Delledonne M."/>
            <person name="Ballottari M."/>
        </authorList>
    </citation>
    <scope>NUCLEOTIDE SEQUENCE</scope>
    <source>
        <strain evidence="14">211/11P</strain>
    </source>
</reference>
<dbReference type="Pfam" id="PF06839">
    <property type="entry name" value="Zn_ribbon_GRF"/>
    <property type="match status" value="1"/>
</dbReference>
<feature type="compositionally biased region" description="Low complexity" evidence="9">
    <location>
        <begin position="57"/>
        <end position="72"/>
    </location>
</feature>
<dbReference type="Pfam" id="PF00176">
    <property type="entry name" value="SNF2-rel_dom"/>
    <property type="match status" value="1"/>
</dbReference>
<gene>
    <name evidence="14" type="ORF">D9Q98_009577</name>
</gene>
<evidence type="ECO:0000259" key="12">
    <source>
        <dbReference type="PROSITE" id="PS51467"/>
    </source>
</evidence>
<name>A0A9D4TFH4_CHLVU</name>
<dbReference type="GO" id="GO:0004386">
    <property type="term" value="F:helicase activity"/>
    <property type="evidence" value="ECO:0007669"/>
    <property type="project" value="UniProtKB-KW"/>
</dbReference>
<dbReference type="InterPro" id="IPR010003">
    <property type="entry name" value="HARP_dom"/>
</dbReference>
<feature type="domain" description="HARP" evidence="12">
    <location>
        <begin position="232"/>
        <end position="308"/>
    </location>
</feature>
<dbReference type="GO" id="GO:0031297">
    <property type="term" value="P:replication fork processing"/>
    <property type="evidence" value="ECO:0007669"/>
    <property type="project" value="TreeGrafter"/>
</dbReference>
<feature type="domain" description="GRF-type" evidence="13">
    <location>
        <begin position="9"/>
        <end position="50"/>
    </location>
</feature>
<dbReference type="SMART" id="SM00487">
    <property type="entry name" value="DEXDc"/>
    <property type="match status" value="1"/>
</dbReference>
<evidence type="ECO:0000256" key="7">
    <source>
        <dbReference type="ARBA" id="ARBA00022840"/>
    </source>
</evidence>
<keyword evidence="2" id="KW-0547">Nucleotide-binding</keyword>
<feature type="compositionally biased region" description="Pro residues" evidence="9">
    <location>
        <begin position="99"/>
        <end position="109"/>
    </location>
</feature>
<dbReference type="InterPro" id="IPR014001">
    <property type="entry name" value="Helicase_ATP-bd"/>
</dbReference>
<dbReference type="CDD" id="cd18793">
    <property type="entry name" value="SF2_C_SNF"/>
    <property type="match status" value="1"/>
</dbReference>
<dbReference type="InterPro" id="IPR038718">
    <property type="entry name" value="SNF2-like_sf"/>
</dbReference>
<dbReference type="InterPro" id="IPR049730">
    <property type="entry name" value="SNF2/RAD54-like_C"/>
</dbReference>
<dbReference type="SMART" id="SM00490">
    <property type="entry name" value="HELICc"/>
    <property type="match status" value="1"/>
</dbReference>
<feature type="compositionally biased region" description="Low complexity" evidence="9">
    <location>
        <begin position="86"/>
        <end position="98"/>
    </location>
</feature>
<feature type="region of interest" description="Disordered" evidence="9">
    <location>
        <begin position="819"/>
        <end position="862"/>
    </location>
</feature>
<feature type="compositionally biased region" description="Low complexity" evidence="9">
    <location>
        <begin position="819"/>
        <end position="857"/>
    </location>
</feature>
<feature type="compositionally biased region" description="Low complexity" evidence="9">
    <location>
        <begin position="156"/>
        <end position="224"/>
    </location>
</feature>
<dbReference type="PROSITE" id="PS51192">
    <property type="entry name" value="HELICASE_ATP_BIND_1"/>
    <property type="match status" value="1"/>
</dbReference>
<reference evidence="14" key="2">
    <citation type="submission" date="2020-11" db="EMBL/GenBank/DDBJ databases">
        <authorList>
            <person name="Cecchin M."/>
            <person name="Marcolungo L."/>
            <person name="Rossato M."/>
            <person name="Girolomoni L."/>
            <person name="Cosentino E."/>
            <person name="Cuine S."/>
            <person name="Li-Beisson Y."/>
            <person name="Delledonne M."/>
            <person name="Ballottari M."/>
        </authorList>
    </citation>
    <scope>NUCLEOTIDE SEQUENCE</scope>
    <source>
        <strain evidence="14">211/11P</strain>
        <tissue evidence="14">Whole cell</tissue>
    </source>
</reference>
<keyword evidence="4" id="KW-0378">Hydrolase</keyword>
<feature type="domain" description="Helicase C-terminal" evidence="11">
    <location>
        <begin position="649"/>
        <end position="806"/>
    </location>
</feature>
<evidence type="ECO:0000256" key="3">
    <source>
        <dbReference type="ARBA" id="ARBA00022771"/>
    </source>
</evidence>
<keyword evidence="1" id="KW-0479">Metal-binding</keyword>
<evidence type="ECO:0000313" key="14">
    <source>
        <dbReference type="EMBL" id="KAI3424221.1"/>
    </source>
</evidence>
<dbReference type="SUPFAM" id="SSF52540">
    <property type="entry name" value="P-loop containing nucleoside triphosphate hydrolases"/>
    <property type="match status" value="2"/>
</dbReference>
<keyword evidence="6" id="KW-0862">Zinc</keyword>
<dbReference type="InterPro" id="IPR001650">
    <property type="entry name" value="Helicase_C-like"/>
</dbReference>
<dbReference type="GO" id="GO:0005524">
    <property type="term" value="F:ATP binding"/>
    <property type="evidence" value="ECO:0007669"/>
    <property type="project" value="UniProtKB-KW"/>
</dbReference>
<evidence type="ECO:0000256" key="9">
    <source>
        <dbReference type="SAM" id="MobiDB-lite"/>
    </source>
</evidence>
<evidence type="ECO:0000259" key="13">
    <source>
        <dbReference type="PROSITE" id="PS51999"/>
    </source>
</evidence>
<dbReference type="GO" id="GO:0016787">
    <property type="term" value="F:hydrolase activity"/>
    <property type="evidence" value="ECO:0007669"/>
    <property type="project" value="UniProtKB-KW"/>
</dbReference>
<evidence type="ECO:0000256" key="2">
    <source>
        <dbReference type="ARBA" id="ARBA00022741"/>
    </source>
</evidence>
<dbReference type="Gene3D" id="3.40.50.300">
    <property type="entry name" value="P-loop containing nucleotide triphosphate hydrolases"/>
    <property type="match status" value="1"/>
</dbReference>
<dbReference type="PROSITE" id="PS51194">
    <property type="entry name" value="HELICASE_CTER"/>
    <property type="match status" value="1"/>
</dbReference>
<dbReference type="Proteomes" id="UP001055712">
    <property type="component" value="Unassembled WGS sequence"/>
</dbReference>
<evidence type="ECO:0000256" key="5">
    <source>
        <dbReference type="ARBA" id="ARBA00022806"/>
    </source>
</evidence>
<dbReference type="EMBL" id="SIDB01000013">
    <property type="protein sequence ID" value="KAI3424221.1"/>
    <property type="molecule type" value="Genomic_DNA"/>
</dbReference>
<dbReference type="PANTHER" id="PTHR45766:SF3">
    <property type="entry name" value="DNA ANNEALING HELICASE AND ENDONUCLEASE ZRANB3"/>
    <property type="match status" value="1"/>
</dbReference>
<evidence type="ECO:0000256" key="1">
    <source>
        <dbReference type="ARBA" id="ARBA00022723"/>
    </source>
</evidence>
<keyword evidence="5" id="KW-0347">Helicase</keyword>
<keyword evidence="7" id="KW-0067">ATP-binding</keyword>
<comment type="caution">
    <text evidence="14">The sequence shown here is derived from an EMBL/GenBank/DDBJ whole genome shotgun (WGS) entry which is preliminary data.</text>
</comment>
<dbReference type="AlphaFoldDB" id="A0A9D4TFH4"/>
<dbReference type="PANTHER" id="PTHR45766">
    <property type="entry name" value="DNA ANNEALING HELICASE AND ENDONUCLEASE ZRANB3 FAMILY MEMBER"/>
    <property type="match status" value="1"/>
</dbReference>
<keyword evidence="15" id="KW-1185">Reference proteome</keyword>
<dbReference type="GO" id="GO:0004520">
    <property type="term" value="F:DNA endonuclease activity"/>
    <property type="evidence" value="ECO:0007669"/>
    <property type="project" value="TreeGrafter"/>
</dbReference>
<feature type="domain" description="Helicase ATP-binding" evidence="10">
    <location>
        <begin position="353"/>
        <end position="521"/>
    </location>
</feature>
<evidence type="ECO:0000259" key="11">
    <source>
        <dbReference type="PROSITE" id="PS51194"/>
    </source>
</evidence>
<feature type="region of interest" description="Disordered" evidence="9">
    <location>
        <begin position="883"/>
        <end position="955"/>
    </location>
</feature>
<evidence type="ECO:0000256" key="6">
    <source>
        <dbReference type="ARBA" id="ARBA00022833"/>
    </source>
</evidence>
<dbReference type="OrthoDB" id="2801544at2759"/>
<dbReference type="InterPro" id="IPR010666">
    <property type="entry name" value="Znf_GRF"/>
</dbReference>
<dbReference type="Pfam" id="PF00271">
    <property type="entry name" value="Helicase_C"/>
    <property type="match status" value="1"/>
</dbReference>
<proteinExistence type="predicted"/>
<evidence type="ECO:0000259" key="10">
    <source>
        <dbReference type="PROSITE" id="PS51192"/>
    </source>
</evidence>
<dbReference type="GO" id="GO:0006281">
    <property type="term" value="P:DNA repair"/>
    <property type="evidence" value="ECO:0007669"/>
    <property type="project" value="TreeGrafter"/>
</dbReference>